<gene>
    <name evidence="1" type="ORF">HYY20_13075</name>
</gene>
<organism evidence="1 2">
    <name type="scientific">Tectimicrobiota bacterium</name>
    <dbReference type="NCBI Taxonomy" id="2528274"/>
    <lineage>
        <taxon>Bacteria</taxon>
        <taxon>Pseudomonadati</taxon>
        <taxon>Nitrospinota/Tectimicrobiota group</taxon>
        <taxon>Candidatus Tectimicrobiota</taxon>
    </lineage>
</organism>
<dbReference type="AlphaFoldDB" id="A0A932FWH1"/>
<proteinExistence type="predicted"/>
<name>A0A932FWH1_UNCTE</name>
<protein>
    <submittedName>
        <fullName evidence="1">Uncharacterized protein</fullName>
    </submittedName>
</protein>
<dbReference type="EMBL" id="JACPRF010000398">
    <property type="protein sequence ID" value="MBI2877800.1"/>
    <property type="molecule type" value="Genomic_DNA"/>
</dbReference>
<evidence type="ECO:0000313" key="2">
    <source>
        <dbReference type="Proteomes" id="UP000769766"/>
    </source>
</evidence>
<accession>A0A932FWH1</accession>
<comment type="caution">
    <text evidence="1">The sequence shown here is derived from an EMBL/GenBank/DDBJ whole genome shotgun (WGS) entry which is preliminary data.</text>
</comment>
<reference evidence="1" key="1">
    <citation type="submission" date="2020-07" db="EMBL/GenBank/DDBJ databases">
        <title>Huge and variable diversity of episymbiotic CPR bacteria and DPANN archaea in groundwater ecosystems.</title>
        <authorList>
            <person name="He C.Y."/>
            <person name="Keren R."/>
            <person name="Whittaker M."/>
            <person name="Farag I.F."/>
            <person name="Doudna J."/>
            <person name="Cate J.H.D."/>
            <person name="Banfield J.F."/>
        </authorList>
    </citation>
    <scope>NUCLEOTIDE SEQUENCE</scope>
    <source>
        <strain evidence="1">NC_groundwater_672_Ag_B-0.1um_62_36</strain>
    </source>
</reference>
<dbReference type="Proteomes" id="UP000769766">
    <property type="component" value="Unassembled WGS sequence"/>
</dbReference>
<feature type="non-terminal residue" evidence="1">
    <location>
        <position position="124"/>
    </location>
</feature>
<evidence type="ECO:0000313" key="1">
    <source>
        <dbReference type="EMBL" id="MBI2877800.1"/>
    </source>
</evidence>
<sequence>MVEEKKAFELFRGEVPGGIAGERMMRERAKTGILERRSREEILQGHLAVEEINDLLDYYAWSIWDMLATRITEGESGLIPRQEYETLAFIQQFLCYPELFEEITRKVGPEGLIEMGRTAQREIG</sequence>